<dbReference type="RefSeq" id="WP_378194397.1">
    <property type="nucleotide sequence ID" value="NZ_JBHMBK010000012.1"/>
</dbReference>
<name>A0ABV5U5N6_9PSEU</name>
<comment type="caution">
    <text evidence="1">The sequence shown here is derived from an EMBL/GenBank/DDBJ whole genome shotgun (WGS) entry which is preliminary data.</text>
</comment>
<proteinExistence type="predicted"/>
<gene>
    <name evidence="1" type="ORF">ACFFTO_17425</name>
</gene>
<protein>
    <submittedName>
        <fullName evidence="1">Uncharacterized protein</fullName>
    </submittedName>
</protein>
<sequence>MTFWRTQQGPYTEKDIPAGSGDRRLIAEIVCPECNNILARLRDRDDGVGLTSWMRGSSVANPQSLIVGYAFYTLITVAEPADDETADLVCWRGHGGLRITGADCRGIVDRYRAKGRKIRHPATRVSQSDDEAPVS</sequence>
<evidence type="ECO:0000313" key="1">
    <source>
        <dbReference type="EMBL" id="MFB9685980.1"/>
    </source>
</evidence>
<dbReference type="EMBL" id="JBHMBK010000012">
    <property type="protein sequence ID" value="MFB9685980.1"/>
    <property type="molecule type" value="Genomic_DNA"/>
</dbReference>
<reference evidence="1 2" key="1">
    <citation type="submission" date="2024-09" db="EMBL/GenBank/DDBJ databases">
        <authorList>
            <person name="Sun Q."/>
            <person name="Mori K."/>
        </authorList>
    </citation>
    <scope>NUCLEOTIDE SEQUENCE [LARGE SCALE GENOMIC DNA]</scope>
    <source>
        <strain evidence="1 2">JCM 13852</strain>
    </source>
</reference>
<keyword evidence="2" id="KW-1185">Reference proteome</keyword>
<accession>A0ABV5U5N6</accession>
<organism evidence="1 2">
    <name type="scientific">Amycolatopsis plumensis</name>
    <dbReference type="NCBI Taxonomy" id="236508"/>
    <lineage>
        <taxon>Bacteria</taxon>
        <taxon>Bacillati</taxon>
        <taxon>Actinomycetota</taxon>
        <taxon>Actinomycetes</taxon>
        <taxon>Pseudonocardiales</taxon>
        <taxon>Pseudonocardiaceae</taxon>
        <taxon>Amycolatopsis</taxon>
    </lineage>
</organism>
<dbReference type="Proteomes" id="UP001589535">
    <property type="component" value="Unassembled WGS sequence"/>
</dbReference>
<evidence type="ECO:0000313" key="2">
    <source>
        <dbReference type="Proteomes" id="UP001589535"/>
    </source>
</evidence>